<evidence type="ECO:0000313" key="1">
    <source>
        <dbReference type="EMBL" id="GBP00132.1"/>
    </source>
</evidence>
<dbReference type="EMBL" id="BGZK01009922">
    <property type="protein sequence ID" value="GBP00132.1"/>
    <property type="molecule type" value="Genomic_DNA"/>
</dbReference>
<organism evidence="1 2">
    <name type="scientific">Eumeta variegata</name>
    <name type="common">Bagworm moth</name>
    <name type="synonym">Eumeta japonica</name>
    <dbReference type="NCBI Taxonomy" id="151549"/>
    <lineage>
        <taxon>Eukaryota</taxon>
        <taxon>Metazoa</taxon>
        <taxon>Ecdysozoa</taxon>
        <taxon>Arthropoda</taxon>
        <taxon>Hexapoda</taxon>
        <taxon>Insecta</taxon>
        <taxon>Pterygota</taxon>
        <taxon>Neoptera</taxon>
        <taxon>Endopterygota</taxon>
        <taxon>Lepidoptera</taxon>
        <taxon>Glossata</taxon>
        <taxon>Ditrysia</taxon>
        <taxon>Tineoidea</taxon>
        <taxon>Psychidae</taxon>
        <taxon>Oiketicinae</taxon>
        <taxon>Eumeta</taxon>
    </lineage>
</organism>
<sequence>MCFYIHLRSTFTSNAAVLFVGVVIPPDVRFIAKQNALVKIGNNGKLVLGSFDESAQALFR</sequence>
<proteinExistence type="predicted"/>
<reference evidence="1 2" key="1">
    <citation type="journal article" date="2019" name="Commun. Biol.">
        <title>The bagworm genome reveals a unique fibroin gene that provides high tensile strength.</title>
        <authorList>
            <person name="Kono N."/>
            <person name="Nakamura H."/>
            <person name="Ohtoshi R."/>
            <person name="Tomita M."/>
            <person name="Numata K."/>
            <person name="Arakawa K."/>
        </authorList>
    </citation>
    <scope>NUCLEOTIDE SEQUENCE [LARGE SCALE GENOMIC DNA]</scope>
</reference>
<dbReference type="Proteomes" id="UP000299102">
    <property type="component" value="Unassembled WGS sequence"/>
</dbReference>
<comment type="caution">
    <text evidence="1">The sequence shown here is derived from an EMBL/GenBank/DDBJ whole genome shotgun (WGS) entry which is preliminary data.</text>
</comment>
<evidence type="ECO:0000313" key="2">
    <source>
        <dbReference type="Proteomes" id="UP000299102"/>
    </source>
</evidence>
<dbReference type="AlphaFoldDB" id="A0A4C1SDG2"/>
<protein>
    <submittedName>
        <fullName evidence="1">Uncharacterized protein</fullName>
    </submittedName>
</protein>
<dbReference type="OrthoDB" id="7438714at2759"/>
<keyword evidence="2" id="KW-1185">Reference proteome</keyword>
<feature type="non-terminal residue" evidence="1">
    <location>
        <position position="60"/>
    </location>
</feature>
<name>A0A4C1SDG2_EUMVA</name>
<gene>
    <name evidence="1" type="ORF">EVAR_72526_1</name>
</gene>
<accession>A0A4C1SDG2</accession>